<accession>A0A6M1T8Z1</accession>
<dbReference type="RefSeq" id="WP_165269379.1">
    <property type="nucleotide sequence ID" value="NZ_JAALLS010000015.1"/>
</dbReference>
<evidence type="ECO:0000256" key="1">
    <source>
        <dbReference type="SAM" id="SignalP"/>
    </source>
</evidence>
<protein>
    <submittedName>
        <fullName evidence="2">Uncharacterized protein</fullName>
    </submittedName>
</protein>
<evidence type="ECO:0000313" key="3">
    <source>
        <dbReference type="Proteomes" id="UP000479132"/>
    </source>
</evidence>
<gene>
    <name evidence="2" type="ORF">G3569_11825</name>
</gene>
<reference evidence="2 3" key="1">
    <citation type="submission" date="2020-02" db="EMBL/GenBank/DDBJ databases">
        <title>Aliifodinibius halophilus 2W32, complete genome.</title>
        <authorList>
            <person name="Li Y."/>
            <person name="Wu S."/>
        </authorList>
    </citation>
    <scope>NUCLEOTIDE SEQUENCE [LARGE SCALE GENOMIC DNA]</scope>
    <source>
        <strain evidence="2 3">2W32</strain>
    </source>
</reference>
<name>A0A6M1T8Z1_9BACT</name>
<comment type="caution">
    <text evidence="2">The sequence shown here is derived from an EMBL/GenBank/DDBJ whole genome shotgun (WGS) entry which is preliminary data.</text>
</comment>
<feature type="chain" id="PRO_5026803441" evidence="1">
    <location>
        <begin position="28"/>
        <end position="129"/>
    </location>
</feature>
<dbReference type="Proteomes" id="UP000479132">
    <property type="component" value="Unassembled WGS sequence"/>
</dbReference>
<keyword evidence="3" id="KW-1185">Reference proteome</keyword>
<sequence length="129" mass="14110">MKGIAFVITAGISCLMLVSSTSESVWAQNSGTVKGKVILSAQQTTVRFSGTRYGRPKQSSGSSQAAEDSVLIWLVGDNPPSSTPPQDPVILDQKNQQFNPVFLPVRQHGAVRIRNSDPVYHNVFRWLLL</sequence>
<keyword evidence="1" id="KW-0732">Signal</keyword>
<dbReference type="EMBL" id="JAALLS010000015">
    <property type="protein sequence ID" value="NGP89043.1"/>
    <property type="molecule type" value="Genomic_DNA"/>
</dbReference>
<dbReference type="AlphaFoldDB" id="A0A6M1T8Z1"/>
<proteinExistence type="predicted"/>
<organism evidence="2 3">
    <name type="scientific">Fodinibius halophilus</name>
    <dbReference type="NCBI Taxonomy" id="1736908"/>
    <lineage>
        <taxon>Bacteria</taxon>
        <taxon>Pseudomonadati</taxon>
        <taxon>Balneolota</taxon>
        <taxon>Balneolia</taxon>
        <taxon>Balneolales</taxon>
        <taxon>Balneolaceae</taxon>
        <taxon>Fodinibius</taxon>
    </lineage>
</organism>
<feature type="signal peptide" evidence="1">
    <location>
        <begin position="1"/>
        <end position="27"/>
    </location>
</feature>
<evidence type="ECO:0000313" key="2">
    <source>
        <dbReference type="EMBL" id="NGP89043.1"/>
    </source>
</evidence>